<organism evidence="5 6">
    <name type="scientific">Hibiscus trionum</name>
    <name type="common">Flower of an hour</name>
    <dbReference type="NCBI Taxonomy" id="183268"/>
    <lineage>
        <taxon>Eukaryota</taxon>
        <taxon>Viridiplantae</taxon>
        <taxon>Streptophyta</taxon>
        <taxon>Embryophyta</taxon>
        <taxon>Tracheophyta</taxon>
        <taxon>Spermatophyta</taxon>
        <taxon>Magnoliopsida</taxon>
        <taxon>eudicotyledons</taxon>
        <taxon>Gunneridae</taxon>
        <taxon>Pentapetalae</taxon>
        <taxon>rosids</taxon>
        <taxon>malvids</taxon>
        <taxon>Malvales</taxon>
        <taxon>Malvaceae</taxon>
        <taxon>Malvoideae</taxon>
        <taxon>Hibiscus</taxon>
    </lineage>
</organism>
<dbReference type="EMBL" id="BSYR01000026">
    <property type="protein sequence ID" value="GMI94969.1"/>
    <property type="molecule type" value="Genomic_DNA"/>
</dbReference>
<dbReference type="Proteomes" id="UP001165190">
    <property type="component" value="Unassembled WGS sequence"/>
</dbReference>
<gene>
    <name evidence="5" type="ORF">HRI_003166200</name>
</gene>
<dbReference type="GO" id="GO:0005634">
    <property type="term" value="C:nucleus"/>
    <property type="evidence" value="ECO:0007669"/>
    <property type="project" value="TreeGrafter"/>
</dbReference>
<dbReference type="PANTHER" id="PTHR22748:SF11">
    <property type="entry name" value="OS07G0184032 PROTEIN"/>
    <property type="match status" value="1"/>
</dbReference>
<dbReference type="GO" id="GO:0003906">
    <property type="term" value="F:DNA-(apurinic or apyrimidinic site) endonuclease activity"/>
    <property type="evidence" value="ECO:0007669"/>
    <property type="project" value="TreeGrafter"/>
</dbReference>
<proteinExistence type="predicted"/>
<evidence type="ECO:0000313" key="6">
    <source>
        <dbReference type="Proteomes" id="UP001165190"/>
    </source>
</evidence>
<dbReference type="OrthoDB" id="498125at2759"/>
<keyword evidence="4" id="KW-0460">Magnesium</keyword>
<comment type="caution">
    <text evidence="5">The sequence shown here is derived from an EMBL/GenBank/DDBJ whole genome shotgun (WGS) entry which is preliminary data.</text>
</comment>
<evidence type="ECO:0000256" key="2">
    <source>
        <dbReference type="ARBA" id="ARBA00022723"/>
    </source>
</evidence>
<dbReference type="PANTHER" id="PTHR22748">
    <property type="entry name" value="AP ENDONUCLEASE"/>
    <property type="match status" value="1"/>
</dbReference>
<evidence type="ECO:0000256" key="4">
    <source>
        <dbReference type="ARBA" id="ARBA00022842"/>
    </source>
</evidence>
<dbReference type="InterPro" id="IPR004808">
    <property type="entry name" value="AP_endonuc_1"/>
</dbReference>
<evidence type="ECO:0000256" key="1">
    <source>
        <dbReference type="ARBA" id="ARBA00001946"/>
    </source>
</evidence>
<dbReference type="GO" id="GO:0046872">
    <property type="term" value="F:metal ion binding"/>
    <property type="evidence" value="ECO:0007669"/>
    <property type="project" value="UniProtKB-KW"/>
</dbReference>
<dbReference type="Gene3D" id="3.60.10.10">
    <property type="entry name" value="Endonuclease/exonuclease/phosphatase"/>
    <property type="match status" value="1"/>
</dbReference>
<keyword evidence="6" id="KW-1185">Reference proteome</keyword>
<keyword evidence="3" id="KW-0378">Hydrolase</keyword>
<dbReference type="GO" id="GO:0006284">
    <property type="term" value="P:base-excision repair"/>
    <property type="evidence" value="ECO:0007669"/>
    <property type="project" value="TreeGrafter"/>
</dbReference>
<dbReference type="AlphaFoldDB" id="A0A9W7MC67"/>
<reference evidence="5" key="1">
    <citation type="submission" date="2023-05" db="EMBL/GenBank/DDBJ databases">
        <title>Genome and transcriptome analyses reveal genes involved in the formation of fine ridges on petal epidermal cells in Hibiscus trionum.</title>
        <authorList>
            <person name="Koshimizu S."/>
            <person name="Masuda S."/>
            <person name="Ishii T."/>
            <person name="Shirasu K."/>
            <person name="Hoshino A."/>
            <person name="Arita M."/>
        </authorList>
    </citation>
    <scope>NUCLEOTIDE SEQUENCE</scope>
    <source>
        <strain evidence="5">Hamamatsu line</strain>
    </source>
</reference>
<sequence length="145" mass="16495">MDFDLISWNIKGLGRLEKARVVCNLIKERKPQILFMQETKIENLSRTLLRRMGCDRNFEFVFAPAEGSAGGLLSIWDPNCFEKSEAIISKRFIVLLGKFRGADLECGLVNLYGPSIESEKQDFFREMLIVMSNHQVVWCLGGGGF</sequence>
<evidence type="ECO:0000256" key="3">
    <source>
        <dbReference type="ARBA" id="ARBA00022801"/>
    </source>
</evidence>
<dbReference type="GO" id="GO:0008311">
    <property type="term" value="F:double-stranded DNA 3'-5' DNA exonuclease activity"/>
    <property type="evidence" value="ECO:0007669"/>
    <property type="project" value="TreeGrafter"/>
</dbReference>
<evidence type="ECO:0000313" key="5">
    <source>
        <dbReference type="EMBL" id="GMI94969.1"/>
    </source>
</evidence>
<dbReference type="InterPro" id="IPR036691">
    <property type="entry name" value="Endo/exonu/phosph_ase_sf"/>
</dbReference>
<keyword evidence="2" id="KW-0479">Metal-binding</keyword>
<comment type="cofactor">
    <cofactor evidence="1">
        <name>Mg(2+)</name>
        <dbReference type="ChEBI" id="CHEBI:18420"/>
    </cofactor>
</comment>
<protein>
    <recommendedName>
        <fullName evidence="7">Endonuclease/exonuclease/phosphatase domain-containing protein</fullName>
    </recommendedName>
</protein>
<dbReference type="GO" id="GO:0008081">
    <property type="term" value="F:phosphoric diester hydrolase activity"/>
    <property type="evidence" value="ECO:0007669"/>
    <property type="project" value="TreeGrafter"/>
</dbReference>
<evidence type="ECO:0008006" key="7">
    <source>
        <dbReference type="Google" id="ProtNLM"/>
    </source>
</evidence>
<accession>A0A9W7MC67</accession>
<name>A0A9W7MC67_HIBTR</name>
<dbReference type="SUPFAM" id="SSF56219">
    <property type="entry name" value="DNase I-like"/>
    <property type="match status" value="1"/>
</dbReference>